<reference evidence="1" key="1">
    <citation type="submission" date="2022-07" db="EMBL/GenBank/DDBJ databases">
        <title>Genome Sequence of Phlebia brevispora.</title>
        <authorList>
            <person name="Buettner E."/>
        </authorList>
    </citation>
    <scope>NUCLEOTIDE SEQUENCE</scope>
    <source>
        <strain evidence="1">MPL23</strain>
    </source>
</reference>
<evidence type="ECO:0000313" key="2">
    <source>
        <dbReference type="Proteomes" id="UP001148662"/>
    </source>
</evidence>
<accession>A0ACC1SS57</accession>
<comment type="caution">
    <text evidence="1">The sequence shown here is derived from an EMBL/GenBank/DDBJ whole genome shotgun (WGS) entry which is preliminary data.</text>
</comment>
<dbReference type="Proteomes" id="UP001148662">
    <property type="component" value="Unassembled WGS sequence"/>
</dbReference>
<evidence type="ECO:0000313" key="1">
    <source>
        <dbReference type="EMBL" id="KAJ3545409.1"/>
    </source>
</evidence>
<sequence>MTGAITVLLALLSLVVRSATSPTVDASSNLVVHLTSGSFVGEESTNSTDRWLGIPFARPPVGNLRFKAPVPITSPTKVLQNATTFGNACPQEPSDSLGAPQSEDCLFLNVWRPVGTSARDKLPVLVWFYGGAFMNGAASSPSWDPTRIIGQSTAVGKPIIFVSVNYRVNTFGFLSSVHVPAQDLNAGLHDQRAGLTFIKNNIAAFGGDPSKVTIWGQSAGAGSVEAQILFPAEEPLFRAAIFDSSTGPFKTAPPSTTYDEPGKPFSELLNLTGCAQGPGSFECLQQVPFELLLDATNNLTNARLNGQLWQPSVGPSGSFITERPSQRIASGNFLHIPIMAGTNLNEGTLFSQAVRNLGVPPAEENATFVEFIQDLLIDPSTVMQSTFDTILMLYPANDSSLGGPFNTGDSLYDRAEAWYTDNMFLSARRLLFEKAAPLQPLFAYFFTEFIPGNDPSLGVYHGSELSLIFGPVPTAVEDDFANELTEFYINFVNDMNPGASWPQYELSTKKVQQLMRNNVTAIPDDFLIEKTTFLDSETVLAQFQK</sequence>
<name>A0ACC1SS57_9APHY</name>
<dbReference type="EMBL" id="JANHOG010001058">
    <property type="protein sequence ID" value="KAJ3545409.1"/>
    <property type="molecule type" value="Genomic_DNA"/>
</dbReference>
<keyword evidence="2" id="KW-1185">Reference proteome</keyword>
<proteinExistence type="predicted"/>
<gene>
    <name evidence="1" type="ORF">NM688_g5629</name>
</gene>
<protein>
    <submittedName>
        <fullName evidence="1">Uncharacterized protein</fullName>
    </submittedName>
</protein>
<organism evidence="1 2">
    <name type="scientific">Phlebia brevispora</name>
    <dbReference type="NCBI Taxonomy" id="194682"/>
    <lineage>
        <taxon>Eukaryota</taxon>
        <taxon>Fungi</taxon>
        <taxon>Dikarya</taxon>
        <taxon>Basidiomycota</taxon>
        <taxon>Agaricomycotina</taxon>
        <taxon>Agaricomycetes</taxon>
        <taxon>Polyporales</taxon>
        <taxon>Meruliaceae</taxon>
        <taxon>Phlebia</taxon>
    </lineage>
</organism>